<evidence type="ECO:0000256" key="7">
    <source>
        <dbReference type="ARBA" id="ARBA00022989"/>
    </source>
</evidence>
<proteinExistence type="inferred from homology"/>
<dbReference type="PANTHER" id="PTHR11410">
    <property type="entry name" value="ATP SYNTHASE SUBUNIT A"/>
    <property type="match status" value="1"/>
</dbReference>
<dbReference type="PRINTS" id="PR00123">
    <property type="entry name" value="ATPASEA"/>
</dbReference>
<dbReference type="KEGG" id="ttz:FHG85_13085"/>
<evidence type="ECO:0000256" key="10">
    <source>
        <dbReference type="ARBA" id="ARBA00023310"/>
    </source>
</evidence>
<keyword evidence="15" id="KW-1185">Reference proteome</keyword>
<evidence type="ECO:0000256" key="2">
    <source>
        <dbReference type="ARBA" id="ARBA00006810"/>
    </source>
</evidence>
<dbReference type="Pfam" id="PF00119">
    <property type="entry name" value="ATP-synt_A"/>
    <property type="match status" value="1"/>
</dbReference>
<dbReference type="InterPro" id="IPR045083">
    <property type="entry name" value="ATP_synth_F0_asu_bact/mt"/>
</dbReference>
<evidence type="ECO:0000256" key="6">
    <source>
        <dbReference type="ARBA" id="ARBA00022781"/>
    </source>
</evidence>
<dbReference type="NCBIfam" id="TIGR01131">
    <property type="entry name" value="ATP_synt_6_or_A"/>
    <property type="match status" value="1"/>
</dbReference>
<evidence type="ECO:0000256" key="11">
    <source>
        <dbReference type="HAMAP-Rule" id="MF_01393"/>
    </source>
</evidence>
<feature type="transmembrane region" description="Helical" evidence="11">
    <location>
        <begin position="189"/>
        <end position="212"/>
    </location>
</feature>
<evidence type="ECO:0000256" key="4">
    <source>
        <dbReference type="ARBA" id="ARBA00022547"/>
    </source>
</evidence>
<dbReference type="InterPro" id="IPR035908">
    <property type="entry name" value="F0_ATP_A_sf"/>
</dbReference>
<dbReference type="HAMAP" id="MF_01393">
    <property type="entry name" value="ATP_synth_a_bact"/>
    <property type="match status" value="1"/>
</dbReference>
<keyword evidence="3 11" id="KW-0813">Transport</keyword>
<dbReference type="AlphaFoldDB" id="A0A7D4CB43"/>
<comment type="similarity">
    <text evidence="2 11 12">Belongs to the ATPase A chain family.</text>
</comment>
<evidence type="ECO:0000256" key="1">
    <source>
        <dbReference type="ARBA" id="ARBA00004141"/>
    </source>
</evidence>
<feature type="transmembrane region" description="Helical" evidence="11">
    <location>
        <begin position="129"/>
        <end position="147"/>
    </location>
</feature>
<dbReference type="GO" id="GO:0046933">
    <property type="term" value="F:proton-transporting ATP synthase activity, rotational mechanism"/>
    <property type="evidence" value="ECO:0007669"/>
    <property type="project" value="UniProtKB-UniRule"/>
</dbReference>
<evidence type="ECO:0000313" key="15">
    <source>
        <dbReference type="Proteomes" id="UP000500961"/>
    </source>
</evidence>
<keyword evidence="9 11" id="KW-0472">Membrane</keyword>
<dbReference type="GO" id="GO:0045259">
    <property type="term" value="C:proton-transporting ATP synthase complex"/>
    <property type="evidence" value="ECO:0007669"/>
    <property type="project" value="UniProtKB-KW"/>
</dbReference>
<keyword evidence="10 11" id="KW-0066">ATP synthesis</keyword>
<evidence type="ECO:0000256" key="3">
    <source>
        <dbReference type="ARBA" id="ARBA00022448"/>
    </source>
</evidence>
<reference evidence="14 15" key="1">
    <citation type="submission" date="2019-07" db="EMBL/GenBank/DDBJ databases">
        <title>Thalassofilum flectens gen. nov., sp. nov., a novel moderate thermophilic anaerobe from a shallow sea hot spring in Kunashir Island (Russia), representing a new family in the order Bacteroidales, and proposal of Thalassofilacea fam. nov.</title>
        <authorList>
            <person name="Kochetkova T.V."/>
            <person name="Podosokorskaya O.A."/>
            <person name="Novikov A."/>
            <person name="Elcheninov A.G."/>
            <person name="Toshchakov S.V."/>
            <person name="Kublanov I.V."/>
        </authorList>
    </citation>
    <scope>NUCLEOTIDE SEQUENCE [LARGE SCALE GENOMIC DNA]</scope>
    <source>
        <strain evidence="14 15">38-H</strain>
    </source>
</reference>
<feature type="transmembrane region" description="Helical" evidence="11">
    <location>
        <begin position="257"/>
        <end position="275"/>
    </location>
</feature>
<keyword evidence="13" id="KW-0732">Signal</keyword>
<dbReference type="PANTHER" id="PTHR11410:SF0">
    <property type="entry name" value="ATP SYNTHASE SUBUNIT A"/>
    <property type="match status" value="1"/>
</dbReference>
<dbReference type="InterPro" id="IPR000568">
    <property type="entry name" value="ATP_synth_F0_asu"/>
</dbReference>
<organism evidence="14 15">
    <name type="scientific">Tenuifilum thalassicum</name>
    <dbReference type="NCBI Taxonomy" id="2590900"/>
    <lineage>
        <taxon>Bacteria</taxon>
        <taxon>Pseudomonadati</taxon>
        <taxon>Bacteroidota</taxon>
        <taxon>Bacteroidia</taxon>
        <taxon>Bacteroidales</taxon>
        <taxon>Tenuifilaceae</taxon>
        <taxon>Tenuifilum</taxon>
    </lineage>
</organism>
<feature type="signal peptide" evidence="13">
    <location>
        <begin position="1"/>
        <end position="19"/>
    </location>
</feature>
<protein>
    <recommendedName>
        <fullName evidence="11 12">ATP synthase subunit a</fullName>
    </recommendedName>
    <alternativeName>
        <fullName evidence="11">ATP synthase F0 sector subunit a</fullName>
    </alternativeName>
    <alternativeName>
        <fullName evidence="11">F-ATPase subunit 6</fullName>
    </alternativeName>
</protein>
<keyword evidence="5 11" id="KW-0812">Transmembrane</keyword>
<dbReference type="Gene3D" id="1.20.120.220">
    <property type="entry name" value="ATP synthase, F0 complex, subunit A"/>
    <property type="match status" value="1"/>
</dbReference>
<dbReference type="SUPFAM" id="SSF81336">
    <property type="entry name" value="F1F0 ATP synthase subunit A"/>
    <property type="match status" value="1"/>
</dbReference>
<evidence type="ECO:0000256" key="12">
    <source>
        <dbReference type="RuleBase" id="RU000483"/>
    </source>
</evidence>
<comment type="function">
    <text evidence="11 12">Key component of the proton channel; it plays a direct role in the translocation of protons across the membrane.</text>
</comment>
<evidence type="ECO:0000256" key="13">
    <source>
        <dbReference type="SAM" id="SignalP"/>
    </source>
</evidence>
<name>A0A7D4CB43_9BACT</name>
<feature type="chain" id="PRO_5029780005" description="ATP synthase subunit a" evidence="13">
    <location>
        <begin position="20"/>
        <end position="358"/>
    </location>
</feature>
<evidence type="ECO:0000256" key="5">
    <source>
        <dbReference type="ARBA" id="ARBA00022692"/>
    </source>
</evidence>
<feature type="transmembrane region" description="Helical" evidence="11">
    <location>
        <begin position="218"/>
        <end position="236"/>
    </location>
</feature>
<dbReference type="EMBL" id="CP041345">
    <property type="protein sequence ID" value="QKG81162.1"/>
    <property type="molecule type" value="Genomic_DNA"/>
</dbReference>
<comment type="subcellular location">
    <subcellularLocation>
        <location evidence="11 12">Cell membrane</location>
        <topology evidence="11 12">Multi-pass membrane protein</topology>
    </subcellularLocation>
    <subcellularLocation>
        <location evidence="1">Membrane</location>
        <topology evidence="1">Multi-pass membrane protein</topology>
    </subcellularLocation>
</comment>
<evidence type="ECO:0000313" key="14">
    <source>
        <dbReference type="EMBL" id="QKG81162.1"/>
    </source>
</evidence>
<keyword evidence="11" id="KW-1003">Cell membrane</keyword>
<keyword evidence="6 11" id="KW-0375">Hydrogen ion transport</keyword>
<sequence length="358" mass="40405">MRVRLIILSILLIFSTAHAIATDKVSQHEAGKFDPAEFIFEHVGDAHEWHIVTFNNHHISIPLPVIIYSKKSGLHIFLSNKFHHNHGVYQNFKLAQEGQYKGKIVELNSKGEIDENYPLPYDFSITKNVLAIFITSILLLVIFINIANTYKKNPDSPPKGLQNVFEPFILFVKNEIAIPSIGEKKYHKYLPFLLSIFFFIWFSNLLGLIPIFPGGANVTGNISVTMALAIFAFFVINTNANKEYWKHIVNPPGIPGFLKLPIPIIPFVEFLAIFIKPFVLMVRLFANILAGHMVAVVLLSLIFIFSGMIAWLGFAVAPVSILFLIFMSLLELLVALIQAYVFTLLTALYIGMATEEHH</sequence>
<evidence type="ECO:0000256" key="8">
    <source>
        <dbReference type="ARBA" id="ARBA00023065"/>
    </source>
</evidence>
<accession>A0A7D4CB43</accession>
<keyword evidence="7 11" id="KW-1133">Transmembrane helix</keyword>
<gene>
    <name evidence="11 14" type="primary">atpB</name>
    <name evidence="14" type="ORF">FHG85_13085</name>
</gene>
<keyword evidence="4 11" id="KW-0138">CF(0)</keyword>
<dbReference type="CDD" id="cd00310">
    <property type="entry name" value="ATP-synt_Fo_a_6"/>
    <property type="match status" value="1"/>
</dbReference>
<dbReference type="Proteomes" id="UP000500961">
    <property type="component" value="Chromosome"/>
</dbReference>
<evidence type="ECO:0000256" key="9">
    <source>
        <dbReference type="ARBA" id="ARBA00023136"/>
    </source>
</evidence>
<feature type="transmembrane region" description="Helical" evidence="11">
    <location>
        <begin position="281"/>
        <end position="302"/>
    </location>
</feature>
<keyword evidence="8 11" id="KW-0406">Ion transport</keyword>
<dbReference type="GO" id="GO:0005886">
    <property type="term" value="C:plasma membrane"/>
    <property type="evidence" value="ECO:0007669"/>
    <property type="project" value="UniProtKB-SubCell"/>
</dbReference>